<feature type="signal peptide" evidence="1">
    <location>
        <begin position="1"/>
        <end position="21"/>
    </location>
</feature>
<evidence type="ECO:0000313" key="2">
    <source>
        <dbReference type="EMBL" id="GAA5164121.1"/>
    </source>
</evidence>
<sequence>MNLLRSLSLSTLTAVTLAGCANPPAAPRVPDSPGADALFQQFVKCDDAVFRHITQNAEALKTYGEIEAHSSGGNWFATKSPDNGPSSRTAVFKTPMTINGLTVTGVLLSHFPSYGKDDRPDDYWGFYLSNDPRTVLTAMRARYRVFMLDFPGVGIMPVDLRYVTESPDKYYSVGLSAETTNDIPGARTLLTCSIQRKFGSLKK</sequence>
<organism evidence="2 3">
    <name type="scientific">Viridibacterium curvum</name>
    <dbReference type="NCBI Taxonomy" id="1101404"/>
    <lineage>
        <taxon>Bacteria</taxon>
        <taxon>Pseudomonadati</taxon>
        <taxon>Pseudomonadota</taxon>
        <taxon>Betaproteobacteria</taxon>
        <taxon>Rhodocyclales</taxon>
        <taxon>Rhodocyclaceae</taxon>
        <taxon>Viridibacterium</taxon>
    </lineage>
</organism>
<evidence type="ECO:0008006" key="4">
    <source>
        <dbReference type="Google" id="ProtNLM"/>
    </source>
</evidence>
<evidence type="ECO:0000313" key="3">
    <source>
        <dbReference type="Proteomes" id="UP001500547"/>
    </source>
</evidence>
<keyword evidence="3" id="KW-1185">Reference proteome</keyword>
<name>A0ABP9QLU4_9RHOO</name>
<dbReference type="EMBL" id="BAABLD010000008">
    <property type="protein sequence ID" value="GAA5164121.1"/>
    <property type="molecule type" value="Genomic_DNA"/>
</dbReference>
<dbReference type="Proteomes" id="UP001500547">
    <property type="component" value="Unassembled WGS sequence"/>
</dbReference>
<dbReference type="RefSeq" id="WP_345532521.1">
    <property type="nucleotide sequence ID" value="NZ_BAABLD010000008.1"/>
</dbReference>
<gene>
    <name evidence="2" type="ORF">GCM10025770_17430</name>
</gene>
<dbReference type="PROSITE" id="PS51257">
    <property type="entry name" value="PROKAR_LIPOPROTEIN"/>
    <property type="match status" value="1"/>
</dbReference>
<reference evidence="3" key="1">
    <citation type="journal article" date="2019" name="Int. J. Syst. Evol. Microbiol.">
        <title>The Global Catalogue of Microorganisms (GCM) 10K type strain sequencing project: providing services to taxonomists for standard genome sequencing and annotation.</title>
        <authorList>
            <consortium name="The Broad Institute Genomics Platform"/>
            <consortium name="The Broad Institute Genome Sequencing Center for Infectious Disease"/>
            <person name="Wu L."/>
            <person name="Ma J."/>
        </authorList>
    </citation>
    <scope>NUCLEOTIDE SEQUENCE [LARGE SCALE GENOMIC DNA]</scope>
    <source>
        <strain evidence="3">JCM 18715</strain>
    </source>
</reference>
<keyword evidence="1" id="KW-0732">Signal</keyword>
<proteinExistence type="predicted"/>
<feature type="chain" id="PRO_5045395879" description="Lipoprotein" evidence="1">
    <location>
        <begin position="22"/>
        <end position="203"/>
    </location>
</feature>
<evidence type="ECO:0000256" key="1">
    <source>
        <dbReference type="SAM" id="SignalP"/>
    </source>
</evidence>
<comment type="caution">
    <text evidence="2">The sequence shown here is derived from an EMBL/GenBank/DDBJ whole genome shotgun (WGS) entry which is preliminary data.</text>
</comment>
<accession>A0ABP9QLU4</accession>
<protein>
    <recommendedName>
        <fullName evidence="4">Lipoprotein</fullName>
    </recommendedName>
</protein>